<comment type="caution">
    <text evidence="2">The sequence shown here is derived from an EMBL/GenBank/DDBJ whole genome shotgun (WGS) entry which is preliminary data.</text>
</comment>
<feature type="region of interest" description="Disordered" evidence="1">
    <location>
        <begin position="47"/>
        <end position="68"/>
    </location>
</feature>
<dbReference type="EMBL" id="CM026426">
    <property type="protein sequence ID" value="KAG0573563.1"/>
    <property type="molecule type" value="Genomic_DNA"/>
</dbReference>
<accession>A0A8T0HSN6</accession>
<sequence length="68" mass="7772">MRLKRGYAVYLTQGRLKISLPGEVRGSAYLVETLPLVQVQHLQHKRLPQTGPPTEHQVQAFGHRRSEI</sequence>
<dbReference type="Proteomes" id="UP000822688">
    <property type="component" value="Chromosome V"/>
</dbReference>
<proteinExistence type="predicted"/>
<keyword evidence="3" id="KW-1185">Reference proteome</keyword>
<dbReference type="AlphaFoldDB" id="A0A8T0HSN6"/>
<reference evidence="2" key="1">
    <citation type="submission" date="2020-06" db="EMBL/GenBank/DDBJ databases">
        <title>WGS assembly of Ceratodon purpureus strain R40.</title>
        <authorList>
            <person name="Carey S.B."/>
            <person name="Jenkins J."/>
            <person name="Shu S."/>
            <person name="Lovell J.T."/>
            <person name="Sreedasyam A."/>
            <person name="Maumus F."/>
            <person name="Tiley G.P."/>
            <person name="Fernandez-Pozo N."/>
            <person name="Barry K."/>
            <person name="Chen C."/>
            <person name="Wang M."/>
            <person name="Lipzen A."/>
            <person name="Daum C."/>
            <person name="Saski C.A."/>
            <person name="Payton A.C."/>
            <person name="Mcbreen J.C."/>
            <person name="Conrad R.E."/>
            <person name="Kollar L.M."/>
            <person name="Olsson S."/>
            <person name="Huttunen S."/>
            <person name="Landis J.B."/>
            <person name="Wickett N.J."/>
            <person name="Johnson M.G."/>
            <person name="Rensing S.A."/>
            <person name="Grimwood J."/>
            <person name="Schmutz J."/>
            <person name="Mcdaniel S.F."/>
        </authorList>
    </citation>
    <scope>NUCLEOTIDE SEQUENCE</scope>
    <source>
        <strain evidence="2">R40</strain>
    </source>
</reference>
<organism evidence="2 3">
    <name type="scientific">Ceratodon purpureus</name>
    <name type="common">Fire moss</name>
    <name type="synonym">Dicranum purpureum</name>
    <dbReference type="NCBI Taxonomy" id="3225"/>
    <lineage>
        <taxon>Eukaryota</taxon>
        <taxon>Viridiplantae</taxon>
        <taxon>Streptophyta</taxon>
        <taxon>Embryophyta</taxon>
        <taxon>Bryophyta</taxon>
        <taxon>Bryophytina</taxon>
        <taxon>Bryopsida</taxon>
        <taxon>Dicranidae</taxon>
        <taxon>Pseudoditrichales</taxon>
        <taxon>Ditrichaceae</taxon>
        <taxon>Ceratodon</taxon>
    </lineage>
</organism>
<evidence type="ECO:0000313" key="3">
    <source>
        <dbReference type="Proteomes" id="UP000822688"/>
    </source>
</evidence>
<evidence type="ECO:0000256" key="1">
    <source>
        <dbReference type="SAM" id="MobiDB-lite"/>
    </source>
</evidence>
<evidence type="ECO:0000313" key="2">
    <source>
        <dbReference type="EMBL" id="KAG0573563.1"/>
    </source>
</evidence>
<protein>
    <submittedName>
        <fullName evidence="2">Uncharacterized protein</fullName>
    </submittedName>
</protein>
<gene>
    <name evidence="2" type="ORF">KC19_VG188700</name>
</gene>
<name>A0A8T0HSN6_CERPU</name>